<dbReference type="GO" id="GO:0016151">
    <property type="term" value="F:nickel cation binding"/>
    <property type="evidence" value="ECO:0007669"/>
    <property type="project" value="UniProtKB-UniRule"/>
</dbReference>
<organism evidence="6 7">
    <name type="scientific">Megamonas hypermegale</name>
    <dbReference type="NCBI Taxonomy" id="158847"/>
    <lineage>
        <taxon>Bacteria</taxon>
        <taxon>Bacillati</taxon>
        <taxon>Bacillota</taxon>
        <taxon>Negativicutes</taxon>
        <taxon>Selenomonadales</taxon>
        <taxon>Selenomonadaceae</taxon>
        <taxon>Megamonas</taxon>
    </lineage>
</organism>
<protein>
    <recommendedName>
        <fullName evidence="5">Hydrogenase maturation factor HypA</fullName>
    </recommendedName>
</protein>
<dbReference type="HAMAP" id="MF_00213">
    <property type="entry name" value="HypA_HybF"/>
    <property type="match status" value="1"/>
</dbReference>
<dbReference type="GO" id="GO:0051604">
    <property type="term" value="P:protein maturation"/>
    <property type="evidence" value="ECO:0007669"/>
    <property type="project" value="InterPro"/>
</dbReference>
<dbReference type="RefSeq" id="WP_027889013.1">
    <property type="nucleotide sequence ID" value="NZ_CALXYH010000014.1"/>
</dbReference>
<dbReference type="PROSITE" id="PS01249">
    <property type="entry name" value="HYPA"/>
    <property type="match status" value="1"/>
</dbReference>
<evidence type="ECO:0000256" key="3">
    <source>
        <dbReference type="ARBA" id="ARBA00022723"/>
    </source>
</evidence>
<proteinExistence type="inferred from homology"/>
<evidence type="ECO:0000256" key="5">
    <source>
        <dbReference type="HAMAP-Rule" id="MF_00213"/>
    </source>
</evidence>
<dbReference type="Gene3D" id="3.30.2320.80">
    <property type="match status" value="1"/>
</dbReference>
<dbReference type="Proteomes" id="UP000215383">
    <property type="component" value="Chromosome 1"/>
</dbReference>
<dbReference type="EMBL" id="LT906446">
    <property type="protein sequence ID" value="SNV03744.1"/>
    <property type="molecule type" value="Genomic_DNA"/>
</dbReference>
<dbReference type="OrthoDB" id="9800361at2"/>
<keyword evidence="7" id="KW-1185">Reference proteome</keyword>
<dbReference type="NCBIfam" id="TIGR00100">
    <property type="entry name" value="hypA"/>
    <property type="match status" value="1"/>
</dbReference>
<dbReference type="Pfam" id="PF01155">
    <property type="entry name" value="HypA"/>
    <property type="match status" value="1"/>
</dbReference>
<evidence type="ECO:0000256" key="2">
    <source>
        <dbReference type="ARBA" id="ARBA00022596"/>
    </source>
</evidence>
<keyword evidence="4 5" id="KW-0862">Zinc</keyword>
<gene>
    <name evidence="5 6" type="primary">hypA</name>
    <name evidence="6" type="ORF">SAMEA4364220_01855</name>
</gene>
<feature type="binding site" evidence="5">
    <location>
        <position position="92"/>
    </location>
    <ligand>
        <name>Zn(2+)</name>
        <dbReference type="ChEBI" id="CHEBI:29105"/>
    </ligand>
</feature>
<dbReference type="eggNOG" id="COG0375">
    <property type="taxonomic scope" value="Bacteria"/>
</dbReference>
<evidence type="ECO:0000256" key="1">
    <source>
        <dbReference type="ARBA" id="ARBA00010748"/>
    </source>
</evidence>
<name>A0A239U3T5_9FIRM</name>
<comment type="function">
    <text evidence="5">Involved in the maturation of [NiFe] hydrogenases. Required for nickel insertion into the metal center of the hydrogenase.</text>
</comment>
<dbReference type="GeneID" id="78507843"/>
<dbReference type="PANTHER" id="PTHR34535">
    <property type="entry name" value="HYDROGENASE MATURATION FACTOR HYPA"/>
    <property type="match status" value="1"/>
</dbReference>
<feature type="binding site" evidence="5">
    <location>
        <position position="76"/>
    </location>
    <ligand>
        <name>Zn(2+)</name>
        <dbReference type="ChEBI" id="CHEBI:29105"/>
    </ligand>
</feature>
<dbReference type="PANTHER" id="PTHR34535:SF3">
    <property type="entry name" value="HYDROGENASE MATURATION FACTOR HYPA"/>
    <property type="match status" value="1"/>
</dbReference>
<accession>A0A239U3T5</accession>
<dbReference type="InterPro" id="IPR020538">
    <property type="entry name" value="Hydgase_Ni_incorp_HypA/HybF_CS"/>
</dbReference>
<evidence type="ECO:0000313" key="6">
    <source>
        <dbReference type="EMBL" id="SNV03744.1"/>
    </source>
</evidence>
<dbReference type="GO" id="GO:0008270">
    <property type="term" value="F:zinc ion binding"/>
    <property type="evidence" value="ECO:0007669"/>
    <property type="project" value="UniProtKB-UniRule"/>
</dbReference>
<evidence type="ECO:0000256" key="4">
    <source>
        <dbReference type="ARBA" id="ARBA00022833"/>
    </source>
</evidence>
<dbReference type="InterPro" id="IPR000688">
    <property type="entry name" value="HypA/HybF"/>
</dbReference>
<feature type="binding site" evidence="5">
    <location>
        <position position="2"/>
    </location>
    <ligand>
        <name>Ni(2+)</name>
        <dbReference type="ChEBI" id="CHEBI:49786"/>
    </ligand>
</feature>
<dbReference type="PIRSF" id="PIRSF004761">
    <property type="entry name" value="Hydrgn_mat_HypA"/>
    <property type="match status" value="1"/>
</dbReference>
<evidence type="ECO:0000313" key="7">
    <source>
        <dbReference type="Proteomes" id="UP000215383"/>
    </source>
</evidence>
<feature type="binding site" evidence="5">
    <location>
        <position position="73"/>
    </location>
    <ligand>
        <name>Zn(2+)</name>
        <dbReference type="ChEBI" id="CHEBI:29105"/>
    </ligand>
</feature>
<feature type="binding site" evidence="5">
    <location>
        <position position="89"/>
    </location>
    <ligand>
        <name>Zn(2+)</name>
        <dbReference type="ChEBI" id="CHEBI:29105"/>
    </ligand>
</feature>
<sequence length="113" mass="12581">MHEMALAEGILDIVLSYADKNEAKKVTEISILVGEMTGVVPESLEFCFESLSKGTKAENAKLVLKHIPLVAKCMDCGNETKVERYNFTCPKCKSLRMEIISGRELRVESLEAE</sequence>
<keyword evidence="3 5" id="KW-0479">Metal-binding</keyword>
<reference evidence="6 7" key="1">
    <citation type="submission" date="2017-06" db="EMBL/GenBank/DDBJ databases">
        <authorList>
            <consortium name="Pathogen Informatics"/>
        </authorList>
    </citation>
    <scope>NUCLEOTIDE SEQUENCE [LARGE SCALE GENOMIC DNA]</scope>
    <source>
        <strain evidence="6 7">NCTC10570</strain>
    </source>
</reference>
<comment type="similarity">
    <text evidence="1 5">Belongs to the HypA/HybF family.</text>
</comment>
<dbReference type="AlphaFoldDB" id="A0A239U3T5"/>
<keyword evidence="2 5" id="KW-0533">Nickel</keyword>